<organism evidence="1 2">
    <name type="scientific">Azospira inquinata</name>
    <dbReference type="NCBI Taxonomy" id="2785627"/>
    <lineage>
        <taxon>Bacteria</taxon>
        <taxon>Pseudomonadati</taxon>
        <taxon>Pseudomonadota</taxon>
        <taxon>Betaproteobacteria</taxon>
        <taxon>Rhodocyclales</taxon>
        <taxon>Rhodocyclaceae</taxon>
        <taxon>Azospira</taxon>
    </lineage>
</organism>
<keyword evidence="2" id="KW-1185">Reference proteome</keyword>
<dbReference type="EMBL" id="CP064782">
    <property type="protein sequence ID" value="QWT48841.1"/>
    <property type="molecule type" value="Genomic_DNA"/>
</dbReference>
<sequence length="254" mass="27834">MLPPELPSPVSLPWTEALRSIGEVVARAMQAFGANVLPSVVALAEGIRKLPDELRPMVRSLAERGWFISGEMGMSELRQFQHLSGSSTPEKLDAMLAQWIENEIDRIYATAVQYFPKRQAILAAAFNAHKTGVYELSIPVLLIQVEGMCIEILGRKLFATKDGIPRTKEATDALINGAFSEVIFLPLREANGLTASDNTRSNWPNSPNRHEILHGISTEYPSKLNSQKALSLLEYFVTFVAAEKAEAPSGTSAA</sequence>
<dbReference type="Proteomes" id="UP000683428">
    <property type="component" value="Chromosome"/>
</dbReference>
<dbReference type="KEGG" id="aiq:Azoinq_13590"/>
<protein>
    <submittedName>
        <fullName evidence="1">Uncharacterized protein</fullName>
    </submittedName>
</protein>
<dbReference type="RefSeq" id="WP_216128363.1">
    <property type="nucleotide sequence ID" value="NZ_CP064782.1"/>
</dbReference>
<proteinExistence type="predicted"/>
<evidence type="ECO:0000313" key="1">
    <source>
        <dbReference type="EMBL" id="QWT48841.1"/>
    </source>
</evidence>
<name>A0A975XUI6_9RHOO</name>
<gene>
    <name evidence="1" type="ORF">Azoinq_13590</name>
</gene>
<accession>A0A975XUI6</accession>
<evidence type="ECO:0000313" key="2">
    <source>
        <dbReference type="Proteomes" id="UP000683428"/>
    </source>
</evidence>
<dbReference type="AlphaFoldDB" id="A0A975XUI6"/>
<reference evidence="1" key="1">
    <citation type="submission" date="2020-11" db="EMBL/GenBank/DDBJ databases">
        <title>Azospira inquinata sp. nov.</title>
        <authorList>
            <person name="Moe W.M."/>
            <person name="Mikes M.C."/>
        </authorList>
    </citation>
    <scope>NUCLEOTIDE SEQUENCE</scope>
    <source>
        <strain evidence="1">Azo-3</strain>
    </source>
</reference>